<sequence>MENMSWGAIASIALVAIIALSVIYNFVKERGSSGNGAGTPAPSPTAAAPLSQASLDAMVMSRAAAHAYSQAGFQEYIADHTRDQLDEIPVYAVIQVITASMPSDTTRWKWMEHVAGAVIARGADKQMLDTADLFWDVNEKWLFSQTAFADFCNDYLIANRNEWPAAVHEQIVLAGYTALASRDKGDGPESPDILRVVSDFMAGLDMVADAYFGAEAGQVRARLQAEAERLAPGVRANMA</sequence>
<keyword evidence="1" id="KW-1133">Transmembrane helix</keyword>
<dbReference type="AlphaFoldDB" id="A0A062US64"/>
<keyword evidence="1" id="KW-0472">Membrane</keyword>
<evidence type="ECO:0000313" key="2">
    <source>
        <dbReference type="EMBL" id="KCZ60574.1"/>
    </source>
</evidence>
<proteinExistence type="predicted"/>
<organism evidence="2 3">
    <name type="scientific">Hyphomonas chukchiensis</name>
    <dbReference type="NCBI Taxonomy" id="1280947"/>
    <lineage>
        <taxon>Bacteria</taxon>
        <taxon>Pseudomonadati</taxon>
        <taxon>Pseudomonadota</taxon>
        <taxon>Alphaproteobacteria</taxon>
        <taxon>Hyphomonadales</taxon>
        <taxon>Hyphomonadaceae</taxon>
        <taxon>Hyphomonas</taxon>
    </lineage>
</organism>
<gene>
    <name evidence="2" type="ORF">HY30_11420</name>
</gene>
<name>A0A062US64_9PROT</name>
<dbReference type="STRING" id="1280947.HY30_11420"/>
<dbReference type="Proteomes" id="UP000027190">
    <property type="component" value="Unassembled WGS sequence"/>
</dbReference>
<evidence type="ECO:0000313" key="3">
    <source>
        <dbReference type="Proteomes" id="UP000027190"/>
    </source>
</evidence>
<dbReference type="OrthoDB" id="9828534at2"/>
<comment type="caution">
    <text evidence="2">The sequence shown here is derived from an EMBL/GenBank/DDBJ whole genome shotgun (WGS) entry which is preliminary data.</text>
</comment>
<dbReference type="PATRIC" id="fig|1280947.3.peg.613"/>
<reference evidence="2 3" key="1">
    <citation type="journal article" date="2014" name="Antonie Van Leeuwenhoek">
        <title>Hyphomonas beringensis sp. nov. and Hyphomonas chukchiensis sp. nov., isolated from surface seawater of the Bering Sea and Chukchi Sea.</title>
        <authorList>
            <person name="Li C."/>
            <person name="Lai Q."/>
            <person name="Li G."/>
            <person name="Dong C."/>
            <person name="Wang J."/>
            <person name="Liao Y."/>
            <person name="Shao Z."/>
        </authorList>
    </citation>
    <scope>NUCLEOTIDE SEQUENCE [LARGE SCALE GENOMIC DNA]</scope>
    <source>
        <strain evidence="2 3">BH-BN04-4</strain>
    </source>
</reference>
<keyword evidence="3" id="KW-1185">Reference proteome</keyword>
<dbReference type="EMBL" id="AWFG01000002">
    <property type="protein sequence ID" value="KCZ60574.1"/>
    <property type="molecule type" value="Genomic_DNA"/>
</dbReference>
<protein>
    <submittedName>
        <fullName evidence="2">Uncharacterized protein</fullName>
    </submittedName>
</protein>
<evidence type="ECO:0000256" key="1">
    <source>
        <dbReference type="SAM" id="Phobius"/>
    </source>
</evidence>
<feature type="transmembrane region" description="Helical" evidence="1">
    <location>
        <begin position="6"/>
        <end position="27"/>
    </location>
</feature>
<keyword evidence="1" id="KW-0812">Transmembrane</keyword>
<dbReference type="RefSeq" id="WP_034736981.1">
    <property type="nucleotide sequence ID" value="NZ_AWFG01000002.1"/>
</dbReference>
<accession>A0A062US64</accession>